<feature type="transmembrane region" description="Helical" evidence="1">
    <location>
        <begin position="330"/>
        <end position="350"/>
    </location>
</feature>
<dbReference type="InParanoid" id="T0RF07"/>
<proteinExistence type="predicted"/>
<dbReference type="OrthoDB" id="10570261at2759"/>
<dbReference type="InterPro" id="IPR036259">
    <property type="entry name" value="MFS_trans_sf"/>
</dbReference>
<evidence type="ECO:0000313" key="3">
    <source>
        <dbReference type="Proteomes" id="UP000030762"/>
    </source>
</evidence>
<keyword evidence="1" id="KW-0812">Transmembrane</keyword>
<reference evidence="2 3" key="1">
    <citation type="submission" date="2012-04" db="EMBL/GenBank/DDBJ databases">
        <title>The Genome Sequence of Saprolegnia declina VS20.</title>
        <authorList>
            <consortium name="The Broad Institute Genome Sequencing Platform"/>
            <person name="Russ C."/>
            <person name="Nusbaum C."/>
            <person name="Tyler B."/>
            <person name="van West P."/>
            <person name="Dieguez-Uribeondo J."/>
            <person name="de Bruijn I."/>
            <person name="Tripathy S."/>
            <person name="Jiang R."/>
            <person name="Young S.K."/>
            <person name="Zeng Q."/>
            <person name="Gargeya S."/>
            <person name="Fitzgerald M."/>
            <person name="Haas B."/>
            <person name="Abouelleil A."/>
            <person name="Alvarado L."/>
            <person name="Arachchi H.M."/>
            <person name="Berlin A."/>
            <person name="Chapman S.B."/>
            <person name="Goldberg J."/>
            <person name="Griggs A."/>
            <person name="Gujja S."/>
            <person name="Hansen M."/>
            <person name="Howarth C."/>
            <person name="Imamovic A."/>
            <person name="Larimer J."/>
            <person name="McCowen C."/>
            <person name="Montmayeur A."/>
            <person name="Murphy C."/>
            <person name="Neiman D."/>
            <person name="Pearson M."/>
            <person name="Priest M."/>
            <person name="Roberts A."/>
            <person name="Saif S."/>
            <person name="Shea T."/>
            <person name="Sisk P."/>
            <person name="Sykes S."/>
            <person name="Wortman J."/>
            <person name="Nusbaum C."/>
            <person name="Birren B."/>
        </authorList>
    </citation>
    <scope>NUCLEOTIDE SEQUENCE [LARGE SCALE GENOMIC DNA]</scope>
    <source>
        <strain evidence="2 3">VS20</strain>
    </source>
</reference>
<dbReference type="Proteomes" id="UP000030762">
    <property type="component" value="Unassembled WGS sequence"/>
</dbReference>
<dbReference type="VEuPathDB" id="FungiDB:SDRG_14060"/>
<feature type="transmembrane region" description="Helical" evidence="1">
    <location>
        <begin position="159"/>
        <end position="181"/>
    </location>
</feature>
<sequence length="478" mass="51503">MSRPRQTRIEMLEPKSDWQVESERYLWCIPSPWYSAEPETYHILFGLRFRRWQLLLAALSIHALLGYLVPLGASEPVVLALAVATGLTTAVSCPLLQQRGPRTGLVLGSACIFLGHFCLLAPSLHLLYGVCIGAGLGLNHFAVSLTLQPWYPRCRATMTSLLLASSVMGGVIAMTSLPRHVLVTPPPDDEVPAWALGVGCTATSLLLLLAVAVRTPPPSFVIDDDSPIVISTLRDAVCSRSFACLGVALVLKAAATAVLSRQLLTTWLESTTTEAVVPALLLLVSLPVLVAFVSDIPCGRSPAWRRHWFVLSLASLQVLLALVAPVSSPWLLVCEVTLDMAFLGLLPAFLWDLFGAATYVSIYSYCLAIISSAIVASLALVPPNDVWSDDGMLLGVTAVALLSLCCVRHDATGRWCGSHTKRQSVMMTAVIDPPYDTVRAFVESQQRASELVLLARESDFSQAILAPRSSTGGSSIYI</sequence>
<dbReference type="GeneID" id="19954787"/>
<protein>
    <recommendedName>
        <fullName evidence="4">Major facilitator superfamily (MFS) profile domain-containing protein</fullName>
    </recommendedName>
</protein>
<dbReference type="STRING" id="1156394.T0RF07"/>
<feature type="transmembrane region" description="Helical" evidence="1">
    <location>
        <begin position="362"/>
        <end position="380"/>
    </location>
</feature>
<feature type="transmembrane region" description="Helical" evidence="1">
    <location>
        <begin position="242"/>
        <end position="264"/>
    </location>
</feature>
<keyword evidence="3" id="KW-1185">Reference proteome</keyword>
<feature type="transmembrane region" description="Helical" evidence="1">
    <location>
        <begin position="308"/>
        <end position="324"/>
    </location>
</feature>
<feature type="transmembrane region" description="Helical" evidence="1">
    <location>
        <begin position="77"/>
        <end position="96"/>
    </location>
</feature>
<dbReference type="RefSeq" id="XP_008618386.1">
    <property type="nucleotide sequence ID" value="XM_008620164.1"/>
</dbReference>
<gene>
    <name evidence="2" type="ORF">SDRG_14060</name>
</gene>
<feature type="transmembrane region" description="Helical" evidence="1">
    <location>
        <begin position="392"/>
        <end position="411"/>
    </location>
</feature>
<dbReference type="EMBL" id="JH767197">
    <property type="protein sequence ID" value="EQC28237.1"/>
    <property type="molecule type" value="Genomic_DNA"/>
</dbReference>
<evidence type="ECO:0000313" key="2">
    <source>
        <dbReference type="EMBL" id="EQC28237.1"/>
    </source>
</evidence>
<dbReference type="AlphaFoldDB" id="T0RF07"/>
<keyword evidence="1" id="KW-1133">Transmembrane helix</keyword>
<dbReference type="SUPFAM" id="SSF103473">
    <property type="entry name" value="MFS general substrate transporter"/>
    <property type="match status" value="1"/>
</dbReference>
<accession>T0RF07</accession>
<feature type="transmembrane region" description="Helical" evidence="1">
    <location>
        <begin position="193"/>
        <end position="213"/>
    </location>
</feature>
<evidence type="ECO:0008006" key="4">
    <source>
        <dbReference type="Google" id="ProtNLM"/>
    </source>
</evidence>
<feature type="transmembrane region" description="Helical" evidence="1">
    <location>
        <begin position="52"/>
        <end position="71"/>
    </location>
</feature>
<feature type="transmembrane region" description="Helical" evidence="1">
    <location>
        <begin position="276"/>
        <end position="296"/>
    </location>
</feature>
<evidence type="ECO:0000256" key="1">
    <source>
        <dbReference type="SAM" id="Phobius"/>
    </source>
</evidence>
<keyword evidence="1" id="KW-0472">Membrane</keyword>
<organism evidence="2 3">
    <name type="scientific">Saprolegnia diclina (strain VS20)</name>
    <dbReference type="NCBI Taxonomy" id="1156394"/>
    <lineage>
        <taxon>Eukaryota</taxon>
        <taxon>Sar</taxon>
        <taxon>Stramenopiles</taxon>
        <taxon>Oomycota</taxon>
        <taxon>Saprolegniomycetes</taxon>
        <taxon>Saprolegniales</taxon>
        <taxon>Saprolegniaceae</taxon>
        <taxon>Saprolegnia</taxon>
    </lineage>
</organism>
<feature type="transmembrane region" description="Helical" evidence="1">
    <location>
        <begin position="103"/>
        <end position="120"/>
    </location>
</feature>
<name>T0RF07_SAPDV</name>
<feature type="transmembrane region" description="Helical" evidence="1">
    <location>
        <begin position="126"/>
        <end position="147"/>
    </location>
</feature>